<dbReference type="AlphaFoldDB" id="A0A9D4JG67"/>
<evidence type="ECO:0000313" key="2">
    <source>
        <dbReference type="EMBL" id="KAH3811536.1"/>
    </source>
</evidence>
<dbReference type="EMBL" id="JAIWYP010000006">
    <property type="protein sequence ID" value="KAH3811536.1"/>
    <property type="molecule type" value="Genomic_DNA"/>
</dbReference>
<keyword evidence="3" id="KW-1185">Reference proteome</keyword>
<accession>A0A9D4JG67</accession>
<protein>
    <submittedName>
        <fullName evidence="2">Uncharacterized protein</fullName>
    </submittedName>
</protein>
<name>A0A9D4JG67_DREPO</name>
<comment type="caution">
    <text evidence="2">The sequence shown here is derived from an EMBL/GenBank/DDBJ whole genome shotgun (WGS) entry which is preliminary data.</text>
</comment>
<proteinExistence type="predicted"/>
<dbReference type="Proteomes" id="UP000828390">
    <property type="component" value="Unassembled WGS sequence"/>
</dbReference>
<evidence type="ECO:0000256" key="1">
    <source>
        <dbReference type="SAM" id="MobiDB-lite"/>
    </source>
</evidence>
<organism evidence="2 3">
    <name type="scientific">Dreissena polymorpha</name>
    <name type="common">Zebra mussel</name>
    <name type="synonym">Mytilus polymorpha</name>
    <dbReference type="NCBI Taxonomy" id="45954"/>
    <lineage>
        <taxon>Eukaryota</taxon>
        <taxon>Metazoa</taxon>
        <taxon>Spiralia</taxon>
        <taxon>Lophotrochozoa</taxon>
        <taxon>Mollusca</taxon>
        <taxon>Bivalvia</taxon>
        <taxon>Autobranchia</taxon>
        <taxon>Heteroconchia</taxon>
        <taxon>Euheterodonta</taxon>
        <taxon>Imparidentia</taxon>
        <taxon>Neoheterodontei</taxon>
        <taxon>Myida</taxon>
        <taxon>Dreissenoidea</taxon>
        <taxon>Dreissenidae</taxon>
        <taxon>Dreissena</taxon>
    </lineage>
</organism>
<feature type="compositionally biased region" description="Low complexity" evidence="1">
    <location>
        <begin position="125"/>
        <end position="147"/>
    </location>
</feature>
<feature type="region of interest" description="Disordered" evidence="1">
    <location>
        <begin position="124"/>
        <end position="168"/>
    </location>
</feature>
<sequence>MWSGYVDGSLGCGMWVEYDYDGEHDGGMWWSKCLKHDGWGRGWDKCLEHEDGMWYVIFSKRHDHKGRSGMWVCGWRMRGIGSGMSHGEINVRDQASTGMNRGPTGMIRCSIGMNRGRPGLHREIGPATTGVAPGTTGNVPGTTGTAPWLHRGPNTPQQSHGNAPVEPL</sequence>
<reference evidence="2" key="1">
    <citation type="journal article" date="2019" name="bioRxiv">
        <title>The Genome of the Zebra Mussel, Dreissena polymorpha: A Resource for Invasive Species Research.</title>
        <authorList>
            <person name="McCartney M.A."/>
            <person name="Auch B."/>
            <person name="Kono T."/>
            <person name="Mallez S."/>
            <person name="Zhang Y."/>
            <person name="Obille A."/>
            <person name="Becker A."/>
            <person name="Abrahante J.E."/>
            <person name="Garbe J."/>
            <person name="Badalamenti J.P."/>
            <person name="Herman A."/>
            <person name="Mangelson H."/>
            <person name="Liachko I."/>
            <person name="Sullivan S."/>
            <person name="Sone E.D."/>
            <person name="Koren S."/>
            <person name="Silverstein K.A.T."/>
            <person name="Beckman K.B."/>
            <person name="Gohl D.M."/>
        </authorList>
    </citation>
    <scope>NUCLEOTIDE SEQUENCE</scope>
    <source>
        <strain evidence="2">Duluth1</strain>
        <tissue evidence="2">Whole animal</tissue>
    </source>
</reference>
<gene>
    <name evidence="2" type="ORF">DPMN_139946</name>
</gene>
<reference evidence="2" key="2">
    <citation type="submission" date="2020-11" db="EMBL/GenBank/DDBJ databases">
        <authorList>
            <person name="McCartney M.A."/>
            <person name="Auch B."/>
            <person name="Kono T."/>
            <person name="Mallez S."/>
            <person name="Becker A."/>
            <person name="Gohl D.M."/>
            <person name="Silverstein K.A.T."/>
            <person name="Koren S."/>
            <person name="Bechman K.B."/>
            <person name="Herman A."/>
            <person name="Abrahante J.E."/>
            <person name="Garbe J."/>
        </authorList>
    </citation>
    <scope>NUCLEOTIDE SEQUENCE</scope>
    <source>
        <strain evidence="2">Duluth1</strain>
        <tissue evidence="2">Whole animal</tissue>
    </source>
</reference>
<evidence type="ECO:0000313" key="3">
    <source>
        <dbReference type="Proteomes" id="UP000828390"/>
    </source>
</evidence>